<evidence type="ECO:0000313" key="1">
    <source>
        <dbReference type="EMBL" id="ABF87685.1"/>
    </source>
</evidence>
<dbReference type="AlphaFoldDB" id="Q1CXL8"/>
<evidence type="ECO:0000313" key="2">
    <source>
        <dbReference type="Proteomes" id="UP000002402"/>
    </source>
</evidence>
<reference evidence="1 2" key="1">
    <citation type="journal article" date="2006" name="Proc. Natl. Acad. Sci. U.S.A.">
        <title>Evolution of sensory complexity recorded in a myxobacterial genome.</title>
        <authorList>
            <person name="Goldman B.S."/>
            <person name="Nierman W.C."/>
            <person name="Kaiser D."/>
            <person name="Slater S.C."/>
            <person name="Durkin A.S."/>
            <person name="Eisen J.A."/>
            <person name="Ronning C.M."/>
            <person name="Barbazuk W.B."/>
            <person name="Blanchard M."/>
            <person name="Field C."/>
            <person name="Halling C."/>
            <person name="Hinkle G."/>
            <person name="Iartchuk O."/>
            <person name="Kim H.S."/>
            <person name="Mackenzie C."/>
            <person name="Madupu R."/>
            <person name="Miller N."/>
            <person name="Shvartsbeyn A."/>
            <person name="Sullivan S.A."/>
            <person name="Vaudin M."/>
            <person name="Wiegand R."/>
            <person name="Kaplan H.B."/>
        </authorList>
    </citation>
    <scope>NUCLEOTIDE SEQUENCE [LARGE SCALE GENOMIC DNA]</scope>
    <source>
        <strain evidence="2">DK1622</strain>
    </source>
</reference>
<dbReference type="EnsemblBacteria" id="ABF87685">
    <property type="protein sequence ID" value="ABF87685"/>
    <property type="gene ID" value="MXAN_6738"/>
</dbReference>
<name>Q1CXL8_MYXXD</name>
<organism evidence="1 2">
    <name type="scientific">Myxococcus xanthus (strain DK1622)</name>
    <dbReference type="NCBI Taxonomy" id="246197"/>
    <lineage>
        <taxon>Bacteria</taxon>
        <taxon>Pseudomonadati</taxon>
        <taxon>Myxococcota</taxon>
        <taxon>Myxococcia</taxon>
        <taxon>Myxococcales</taxon>
        <taxon>Cystobacterineae</taxon>
        <taxon>Myxococcaceae</taxon>
        <taxon>Myxococcus</taxon>
    </lineage>
</organism>
<gene>
    <name evidence="1" type="ordered locus">MXAN_6738</name>
</gene>
<accession>Q1CXL8</accession>
<proteinExistence type="predicted"/>
<dbReference type="EMBL" id="CP000113">
    <property type="protein sequence ID" value="ABF87685.1"/>
    <property type="molecule type" value="Genomic_DNA"/>
</dbReference>
<protein>
    <submittedName>
        <fullName evidence="1">Uncharacterized protein</fullName>
    </submittedName>
</protein>
<dbReference type="KEGG" id="mxa:MXAN_6738"/>
<keyword evidence="2" id="KW-1185">Reference proteome</keyword>
<dbReference type="HOGENOM" id="CLU_3330555_0_0_7"/>
<dbReference type="Proteomes" id="UP000002402">
    <property type="component" value="Chromosome"/>
</dbReference>
<sequence length="38" mass="4223">MASGTTSPRLNSHIITLKARLQRMAQVHEQPSGQRSHP</sequence>